<keyword evidence="2" id="KW-1185">Reference proteome</keyword>
<accession>A0A1H2LIY3</accession>
<evidence type="ECO:0000313" key="1">
    <source>
        <dbReference type="EMBL" id="SDU80715.1"/>
    </source>
</evidence>
<gene>
    <name evidence="1" type="ORF">SAMN04488563_6210</name>
</gene>
<dbReference type="PROSITE" id="PS51318">
    <property type="entry name" value="TAT"/>
    <property type="match status" value="1"/>
</dbReference>
<proteinExistence type="predicted"/>
<name>A0A1H2LIY3_9ACTN</name>
<sequence>MAEYHLTRRTFVGGAAGSVAVGAGLLPSLATSAAAADAVTISADGIVVTAGTDGAVTVADGNGVQRLRLAHFMVKDTVLGQQRTYSGTPSAITLPDGRPAIRVDYRMGSTGVGIAVRGTFDVTARRLHARWEATSGNEMYLNSQFHRVALGSAGPESTKALTRWNRDSGGGVPYETNDGVIYARSWSDTAGFLRIADSNPAWSAGDWVHVAGKYEGDVLVHDVDVVIGALRPAAANALAQARPLGIDIWTDQPFNLWDGAGHAMAVRAQAVNGGAAARDVELSWWGRDFDGAVVASGQETLRLGAGGVAERTVEFPSPEQGIVFVEVRVAAGDDEAFARTTLASLRPYEYQPGGMFGVANYPWLLQPSKEAVAELLLRIGVASVRIAYNGAPGIPPAELEALGIMPNIQHGDVVFGATPEAAKAWAAELVDVVVDAGAHYFEVDNERNQPWMSGQFTEEYIRDGLRPVVERLAEVGYDVKVMNTGLGGMDVNWLDNFHANGGWDLIDVFAFHPGRGNFTPDYAPTPDEWEQGSNGSYWNFLGGLREARRRLDEYGGDKELWLTEAYSCTRPNHWWNDTMRQSAENVLLTLALAKSEGVDGVNWYQLHDSIIHQPQKANPTNTEYHFGLMNRDTSAKPSLLAYATATRLLEGAEFVRWLSFDDPDVKGLQFDTPSGPMSILWTRTDGYFLNAGHGEEAYYPHPEAWEDDWPTKTDVVFRAARLREVDVLGRERTVTGARGTVDVRLDGTPRVYYGLGDQPERRVSSITHRSVEG</sequence>
<organism evidence="1 2">
    <name type="scientific">Jiangella alkaliphila</name>
    <dbReference type="NCBI Taxonomy" id="419479"/>
    <lineage>
        <taxon>Bacteria</taxon>
        <taxon>Bacillati</taxon>
        <taxon>Actinomycetota</taxon>
        <taxon>Actinomycetes</taxon>
        <taxon>Jiangellales</taxon>
        <taxon>Jiangellaceae</taxon>
        <taxon>Jiangella</taxon>
    </lineage>
</organism>
<dbReference type="STRING" id="419479.SAMN04488563_6210"/>
<dbReference type="Gene3D" id="3.20.20.80">
    <property type="entry name" value="Glycosidases"/>
    <property type="match status" value="1"/>
</dbReference>
<dbReference type="AlphaFoldDB" id="A0A1H2LIY3"/>
<dbReference type="RefSeq" id="WP_046768850.1">
    <property type="nucleotide sequence ID" value="NZ_KQ061228.1"/>
</dbReference>
<dbReference type="Proteomes" id="UP000182977">
    <property type="component" value="Chromosome I"/>
</dbReference>
<dbReference type="SUPFAM" id="SSF51445">
    <property type="entry name" value="(Trans)glycosidases"/>
    <property type="match status" value="1"/>
</dbReference>
<dbReference type="InterPro" id="IPR017853">
    <property type="entry name" value="GH"/>
</dbReference>
<protein>
    <submittedName>
        <fullName evidence="1">Uncharacterized protein</fullName>
    </submittedName>
</protein>
<evidence type="ECO:0000313" key="2">
    <source>
        <dbReference type="Proteomes" id="UP000182977"/>
    </source>
</evidence>
<dbReference type="InterPro" id="IPR006311">
    <property type="entry name" value="TAT_signal"/>
</dbReference>
<dbReference type="OrthoDB" id="5078252at2"/>
<dbReference type="EMBL" id="LT629791">
    <property type="protein sequence ID" value="SDU80715.1"/>
    <property type="molecule type" value="Genomic_DNA"/>
</dbReference>
<reference evidence="2" key="1">
    <citation type="submission" date="2016-10" db="EMBL/GenBank/DDBJ databases">
        <authorList>
            <person name="Varghese N."/>
            <person name="Submissions S."/>
        </authorList>
    </citation>
    <scope>NUCLEOTIDE SEQUENCE [LARGE SCALE GENOMIC DNA]</scope>
    <source>
        <strain evidence="2">DSM 45079</strain>
    </source>
</reference>